<organism evidence="4 5">
    <name type="scientific">Aquimarina rubra</name>
    <dbReference type="NCBI Taxonomy" id="1920033"/>
    <lineage>
        <taxon>Bacteria</taxon>
        <taxon>Pseudomonadati</taxon>
        <taxon>Bacteroidota</taxon>
        <taxon>Flavobacteriia</taxon>
        <taxon>Flavobacteriales</taxon>
        <taxon>Flavobacteriaceae</taxon>
        <taxon>Aquimarina</taxon>
    </lineage>
</organism>
<evidence type="ECO:0000259" key="3">
    <source>
        <dbReference type="Pfam" id="PF05569"/>
    </source>
</evidence>
<feature type="domain" description="Peptidase M56" evidence="3">
    <location>
        <begin position="94"/>
        <end position="264"/>
    </location>
</feature>
<keyword evidence="5" id="KW-1185">Reference proteome</keyword>
<keyword evidence="1" id="KW-1133">Transmembrane helix</keyword>
<feature type="transmembrane region" description="Helical" evidence="1">
    <location>
        <begin position="273"/>
        <end position="290"/>
    </location>
</feature>
<name>A0ABW5LIT7_9FLAO</name>
<protein>
    <submittedName>
        <fullName evidence="4">M56 family metallopeptidase</fullName>
    </submittedName>
</protein>
<evidence type="ECO:0000313" key="4">
    <source>
        <dbReference type="EMBL" id="MFD2563714.1"/>
    </source>
</evidence>
<dbReference type="Pfam" id="PF03544">
    <property type="entry name" value="TonB_C"/>
    <property type="match status" value="1"/>
</dbReference>
<feature type="transmembrane region" description="Helical" evidence="1">
    <location>
        <begin position="34"/>
        <end position="53"/>
    </location>
</feature>
<dbReference type="Gene3D" id="3.30.1150.10">
    <property type="match status" value="1"/>
</dbReference>
<evidence type="ECO:0000259" key="2">
    <source>
        <dbReference type="Pfam" id="PF03544"/>
    </source>
</evidence>
<feature type="transmembrane region" description="Helical" evidence="1">
    <location>
        <begin position="6"/>
        <end position="22"/>
    </location>
</feature>
<dbReference type="SUPFAM" id="SSF74653">
    <property type="entry name" value="TolA/TonB C-terminal domain"/>
    <property type="match status" value="1"/>
</dbReference>
<evidence type="ECO:0000256" key="1">
    <source>
        <dbReference type="SAM" id="Phobius"/>
    </source>
</evidence>
<evidence type="ECO:0000313" key="5">
    <source>
        <dbReference type="Proteomes" id="UP001597319"/>
    </source>
</evidence>
<dbReference type="EMBL" id="JBHULE010000019">
    <property type="protein sequence ID" value="MFD2563714.1"/>
    <property type="molecule type" value="Genomic_DNA"/>
</dbReference>
<feature type="transmembrane region" description="Helical" evidence="1">
    <location>
        <begin position="95"/>
        <end position="119"/>
    </location>
</feature>
<comment type="caution">
    <text evidence="4">The sequence shown here is derived from an EMBL/GenBank/DDBJ whole genome shotgun (WGS) entry which is preliminary data.</text>
</comment>
<reference evidence="5" key="1">
    <citation type="journal article" date="2019" name="Int. J. Syst. Evol. Microbiol.">
        <title>The Global Catalogue of Microorganisms (GCM) 10K type strain sequencing project: providing services to taxonomists for standard genome sequencing and annotation.</title>
        <authorList>
            <consortium name="The Broad Institute Genomics Platform"/>
            <consortium name="The Broad Institute Genome Sequencing Center for Infectious Disease"/>
            <person name="Wu L."/>
            <person name="Ma J."/>
        </authorList>
    </citation>
    <scope>NUCLEOTIDE SEQUENCE [LARGE SCALE GENOMIC DNA]</scope>
    <source>
        <strain evidence="5">KCTC 52274</strain>
    </source>
</reference>
<dbReference type="PANTHER" id="PTHR34978">
    <property type="entry name" value="POSSIBLE SENSOR-TRANSDUCER PROTEIN BLAR"/>
    <property type="match status" value="1"/>
</dbReference>
<dbReference type="Pfam" id="PF05569">
    <property type="entry name" value="Peptidase_M56"/>
    <property type="match status" value="1"/>
</dbReference>
<dbReference type="RefSeq" id="WP_378293380.1">
    <property type="nucleotide sequence ID" value="NZ_JBHULE010000019.1"/>
</dbReference>
<feature type="transmembrane region" description="Helical" evidence="1">
    <location>
        <begin position="187"/>
        <end position="206"/>
    </location>
</feature>
<feature type="domain" description="TonB C-terminal" evidence="2">
    <location>
        <begin position="422"/>
        <end position="480"/>
    </location>
</feature>
<dbReference type="PANTHER" id="PTHR34978:SF3">
    <property type="entry name" value="SLR0241 PROTEIN"/>
    <property type="match status" value="1"/>
</dbReference>
<gene>
    <name evidence="4" type="ORF">ACFSR1_13620</name>
</gene>
<sequence length="482" mass="55190">MIHYILQIIGFQLLFLITYDLFLKKETFFNWNRAYLLITPILSFLLPLIRLDIIRHNIPSQYNIQLPEVLITNSPMQVHLLPEVVIGSESSMSHYISLIPIFGYLWYLGIAASLFLFAYKIFKIFKLKKSGTKINAKNITLISLPNTTTAFSFFNTIYIGSNLSEVKKTNVLLHEKIHVREYHSLDLVFFEILRILFWFNPLVYIYQNRMAMLQEYIADAKAIAETSKKEYYQDLLSQVFQTEKISFINTFFNHSLIKNRLVMLQKSKSKKIFQLKYLLLVPVVSMMLVYTSCTEDANAQLGNDSSTISKSQSTILNNIAELKESIAAKGEMTEEERKALKGLLLLTTENGFSEPFFQDVVADAEIPFGVIEKVPVYEGCEGMTQEATKKCFSQKIAQHIGQEFNTKIGEDIGFDGRQKILAKFKINNSGDVVNIQVRGPHPELEKEALRVLNTLPKMKPGIQDGVPVNVMYSLPIVFDIKK</sequence>
<dbReference type="InterPro" id="IPR052173">
    <property type="entry name" value="Beta-lactam_resp_regulator"/>
</dbReference>
<feature type="transmembrane region" description="Helical" evidence="1">
    <location>
        <begin position="139"/>
        <end position="159"/>
    </location>
</feature>
<keyword evidence="1" id="KW-0812">Transmembrane</keyword>
<dbReference type="InterPro" id="IPR037682">
    <property type="entry name" value="TonB_C"/>
</dbReference>
<keyword evidence="1" id="KW-0472">Membrane</keyword>
<dbReference type="Proteomes" id="UP001597319">
    <property type="component" value="Unassembled WGS sequence"/>
</dbReference>
<proteinExistence type="predicted"/>
<accession>A0ABW5LIT7</accession>
<dbReference type="InterPro" id="IPR008756">
    <property type="entry name" value="Peptidase_M56"/>
</dbReference>